<reference evidence="6 7" key="1">
    <citation type="journal article" date="2025" name="Microbiol. Resour. Announc.">
        <title>Draft genome sequences for Neonectria magnoliae and Neonectria punicea, canker pathogens of Liriodendron tulipifera and Acer saccharum in West Virginia.</title>
        <authorList>
            <person name="Petronek H.M."/>
            <person name="Kasson M.T."/>
            <person name="Metheny A.M."/>
            <person name="Stauder C.M."/>
            <person name="Lovett B."/>
            <person name="Lynch S.C."/>
            <person name="Garnas J.R."/>
            <person name="Kasson L.R."/>
            <person name="Stajich J.E."/>
        </authorList>
    </citation>
    <scope>NUCLEOTIDE SEQUENCE [LARGE SCALE GENOMIC DNA]</scope>
    <source>
        <strain evidence="6 7">NRRL 64653</strain>
    </source>
</reference>
<keyword evidence="4" id="KW-0812">Transmembrane</keyword>
<evidence type="ECO:0000256" key="1">
    <source>
        <dbReference type="ARBA" id="ARBA00004141"/>
    </source>
</evidence>
<evidence type="ECO:0000313" key="6">
    <source>
        <dbReference type="EMBL" id="KAK7408885.1"/>
    </source>
</evidence>
<keyword evidence="4" id="KW-0472">Membrane</keyword>
<dbReference type="Proteomes" id="UP001498476">
    <property type="component" value="Unassembled WGS sequence"/>
</dbReference>
<keyword evidence="4" id="KW-1133">Transmembrane helix</keyword>
<dbReference type="EMBL" id="JAZAVJ010000170">
    <property type="protein sequence ID" value="KAK7408885.1"/>
    <property type="molecule type" value="Genomic_DNA"/>
</dbReference>
<proteinExistence type="inferred from homology"/>
<gene>
    <name evidence="6" type="ORF">QQX98_008946</name>
</gene>
<comment type="subcellular location">
    <subcellularLocation>
        <location evidence="1">Membrane</location>
        <topology evidence="1">Multi-pass membrane protein</topology>
    </subcellularLocation>
</comment>
<dbReference type="PANTHER" id="PTHR48022">
    <property type="entry name" value="PLASTIDIC GLUCOSE TRANSPORTER 4"/>
    <property type="match status" value="1"/>
</dbReference>
<keyword evidence="7" id="KW-1185">Reference proteome</keyword>
<organism evidence="6 7">
    <name type="scientific">Neonectria punicea</name>
    <dbReference type="NCBI Taxonomy" id="979145"/>
    <lineage>
        <taxon>Eukaryota</taxon>
        <taxon>Fungi</taxon>
        <taxon>Dikarya</taxon>
        <taxon>Ascomycota</taxon>
        <taxon>Pezizomycotina</taxon>
        <taxon>Sordariomycetes</taxon>
        <taxon>Hypocreomycetidae</taxon>
        <taxon>Hypocreales</taxon>
        <taxon>Nectriaceae</taxon>
        <taxon>Neonectria</taxon>
    </lineage>
</organism>
<feature type="transmembrane region" description="Helical" evidence="4">
    <location>
        <begin position="188"/>
        <end position="206"/>
    </location>
</feature>
<dbReference type="Pfam" id="PF07690">
    <property type="entry name" value="MFS_1"/>
    <property type="match status" value="1"/>
</dbReference>
<dbReference type="InterPro" id="IPR011701">
    <property type="entry name" value="MFS"/>
</dbReference>
<comment type="similarity">
    <text evidence="2">Belongs to the major facilitator superfamily. Sugar transporter (TC 2.A.1.1) family.</text>
</comment>
<feature type="transmembrane region" description="Helical" evidence="4">
    <location>
        <begin position="87"/>
        <end position="109"/>
    </location>
</feature>
<feature type="transmembrane region" description="Helical" evidence="4">
    <location>
        <begin position="46"/>
        <end position="67"/>
    </location>
</feature>
<evidence type="ECO:0000256" key="2">
    <source>
        <dbReference type="ARBA" id="ARBA00010992"/>
    </source>
</evidence>
<dbReference type="PANTHER" id="PTHR48022:SF24">
    <property type="entry name" value="HEXOSE TRANSPORTER PROTEIN (AFU_ORTHOLOGUE AFUA_8G04480)"/>
    <property type="match status" value="1"/>
</dbReference>
<sequence length="270" mass="29970">MAKTRDYPHIDALETHLEDAQTANSRADVFPGNGKYWWQVPHLLKLNLLLLIPLITSYVSGFDGSMLNGMQSVPVWQQDFNHASGSALGVVSTSQTIGGVFCLPLAPYLTDKYGRRHPISLGSAILVLGAALQSAAVNIGMFIAGRVLVGIGIVVMIFVFFFFYNIAMNPIPMAYILEILPFTLRAKGITVFNLAQFSSSIFNGFVNPIALEAIGWEYYIVFACLVVVWTVVIWLFFPETRSKRYEEVAIIFDGPDSMQAVYDRTEKLAK</sequence>
<dbReference type="Gene3D" id="1.20.1250.20">
    <property type="entry name" value="MFS general substrate transporter like domains"/>
    <property type="match status" value="2"/>
</dbReference>
<evidence type="ECO:0000259" key="5">
    <source>
        <dbReference type="PROSITE" id="PS50850"/>
    </source>
</evidence>
<accession>A0ABR1GTQ9</accession>
<dbReference type="SUPFAM" id="SSF103473">
    <property type="entry name" value="MFS general substrate transporter"/>
    <property type="match status" value="2"/>
</dbReference>
<dbReference type="InterPro" id="IPR050360">
    <property type="entry name" value="MFS_Sugar_Transporters"/>
</dbReference>
<dbReference type="InterPro" id="IPR036259">
    <property type="entry name" value="MFS_trans_sf"/>
</dbReference>
<evidence type="ECO:0000256" key="3">
    <source>
        <dbReference type="ARBA" id="ARBA00023180"/>
    </source>
</evidence>
<feature type="domain" description="Major facilitator superfamily (MFS) profile" evidence="5">
    <location>
        <begin position="49"/>
        <end position="270"/>
    </location>
</feature>
<dbReference type="PROSITE" id="PS50850">
    <property type="entry name" value="MFS"/>
    <property type="match status" value="1"/>
</dbReference>
<evidence type="ECO:0000256" key="4">
    <source>
        <dbReference type="SAM" id="Phobius"/>
    </source>
</evidence>
<comment type="caution">
    <text evidence="6">The sequence shown here is derived from an EMBL/GenBank/DDBJ whole genome shotgun (WGS) entry which is preliminary data.</text>
</comment>
<feature type="transmembrane region" description="Helical" evidence="4">
    <location>
        <begin position="121"/>
        <end position="141"/>
    </location>
</feature>
<keyword evidence="3" id="KW-0325">Glycoprotein</keyword>
<dbReference type="InterPro" id="IPR020846">
    <property type="entry name" value="MFS_dom"/>
</dbReference>
<feature type="transmembrane region" description="Helical" evidence="4">
    <location>
        <begin position="147"/>
        <end position="167"/>
    </location>
</feature>
<name>A0ABR1GTQ9_9HYPO</name>
<protein>
    <recommendedName>
        <fullName evidence="5">Major facilitator superfamily (MFS) profile domain-containing protein</fullName>
    </recommendedName>
</protein>
<feature type="transmembrane region" description="Helical" evidence="4">
    <location>
        <begin position="218"/>
        <end position="237"/>
    </location>
</feature>
<evidence type="ECO:0000313" key="7">
    <source>
        <dbReference type="Proteomes" id="UP001498476"/>
    </source>
</evidence>